<dbReference type="GO" id="GO:0004862">
    <property type="term" value="F:cAMP-dependent protein kinase inhibitor activity"/>
    <property type="evidence" value="ECO:0007669"/>
    <property type="project" value="TreeGrafter"/>
</dbReference>
<evidence type="ECO:0008006" key="5">
    <source>
        <dbReference type="Google" id="ProtNLM"/>
    </source>
</evidence>
<dbReference type="InterPro" id="IPR018247">
    <property type="entry name" value="EF_Hand_1_Ca_BS"/>
</dbReference>
<keyword evidence="1" id="KW-0106">Calcium</keyword>
<dbReference type="EMBL" id="HBGO01016940">
    <property type="protein sequence ID" value="CAD9338391.1"/>
    <property type="molecule type" value="Transcribed_RNA"/>
</dbReference>
<dbReference type="SMART" id="SM00100">
    <property type="entry name" value="cNMP"/>
    <property type="match status" value="2"/>
</dbReference>
<evidence type="ECO:0000313" key="4">
    <source>
        <dbReference type="EMBL" id="CAD9338391.1"/>
    </source>
</evidence>
<gene>
    <name evidence="4" type="ORF">OSIN01602_LOCUS9630</name>
</gene>
<dbReference type="GO" id="GO:0005509">
    <property type="term" value="F:calcium ion binding"/>
    <property type="evidence" value="ECO:0007669"/>
    <property type="project" value="InterPro"/>
</dbReference>
<dbReference type="GO" id="GO:0034236">
    <property type="term" value="F:protein kinase A catalytic subunit binding"/>
    <property type="evidence" value="ECO:0007669"/>
    <property type="project" value="TreeGrafter"/>
</dbReference>
<dbReference type="GO" id="GO:0030552">
    <property type="term" value="F:cAMP binding"/>
    <property type="evidence" value="ECO:0007669"/>
    <property type="project" value="TreeGrafter"/>
</dbReference>
<feature type="domain" description="Cyclic nucleotide-binding" evidence="2">
    <location>
        <begin position="135"/>
        <end position="252"/>
    </location>
</feature>
<dbReference type="PANTHER" id="PTHR11635:SF152">
    <property type="entry name" value="CAMP-DEPENDENT PROTEIN KINASE TYPE I REGULATORY SUBUNIT-RELATED"/>
    <property type="match status" value="1"/>
</dbReference>
<dbReference type="SMART" id="SM00054">
    <property type="entry name" value="EFh"/>
    <property type="match status" value="3"/>
</dbReference>
<evidence type="ECO:0000256" key="1">
    <source>
        <dbReference type="ARBA" id="ARBA00022837"/>
    </source>
</evidence>
<accession>A0A7S2EJ89</accession>
<feature type="domain" description="EF-hand" evidence="3">
    <location>
        <begin position="425"/>
        <end position="460"/>
    </location>
</feature>
<dbReference type="PROSITE" id="PS50222">
    <property type="entry name" value="EF_HAND_2"/>
    <property type="match status" value="3"/>
</dbReference>
<feature type="domain" description="EF-hand" evidence="3">
    <location>
        <begin position="77"/>
        <end position="112"/>
    </location>
</feature>
<feature type="domain" description="Cyclic nucleotide-binding" evidence="2">
    <location>
        <begin position="260"/>
        <end position="354"/>
    </location>
</feature>
<evidence type="ECO:0000259" key="3">
    <source>
        <dbReference type="PROSITE" id="PS50222"/>
    </source>
</evidence>
<dbReference type="Gene3D" id="1.10.238.10">
    <property type="entry name" value="EF-hand"/>
    <property type="match status" value="2"/>
</dbReference>
<reference evidence="4" key="1">
    <citation type="submission" date="2021-01" db="EMBL/GenBank/DDBJ databases">
        <authorList>
            <person name="Corre E."/>
            <person name="Pelletier E."/>
            <person name="Niang G."/>
            <person name="Scheremetjew M."/>
            <person name="Finn R."/>
            <person name="Kale V."/>
            <person name="Holt S."/>
            <person name="Cochrane G."/>
            <person name="Meng A."/>
            <person name="Brown T."/>
            <person name="Cohen L."/>
        </authorList>
    </citation>
    <scope>NUCLEOTIDE SEQUENCE</scope>
    <source>
        <strain evidence="4">Grunow 1884</strain>
    </source>
</reference>
<dbReference type="AlphaFoldDB" id="A0A7S2EJ89"/>
<organism evidence="4">
    <name type="scientific">Trieres chinensis</name>
    <name type="common">Marine centric diatom</name>
    <name type="synonym">Odontella sinensis</name>
    <dbReference type="NCBI Taxonomy" id="1514140"/>
    <lineage>
        <taxon>Eukaryota</taxon>
        <taxon>Sar</taxon>
        <taxon>Stramenopiles</taxon>
        <taxon>Ochrophyta</taxon>
        <taxon>Bacillariophyta</taxon>
        <taxon>Mediophyceae</taxon>
        <taxon>Biddulphiophycidae</taxon>
        <taxon>Eupodiscales</taxon>
        <taxon>Parodontellaceae</taxon>
        <taxon>Trieres</taxon>
    </lineage>
</organism>
<dbReference type="Gene3D" id="2.60.120.10">
    <property type="entry name" value="Jelly Rolls"/>
    <property type="match status" value="2"/>
</dbReference>
<dbReference type="InterPro" id="IPR014710">
    <property type="entry name" value="RmlC-like_jellyroll"/>
</dbReference>
<protein>
    <recommendedName>
        <fullName evidence="5">Calmodulin</fullName>
    </recommendedName>
</protein>
<feature type="domain" description="EF-hand" evidence="3">
    <location>
        <begin position="389"/>
        <end position="424"/>
    </location>
</feature>
<dbReference type="Pfam" id="PF00027">
    <property type="entry name" value="cNMP_binding"/>
    <property type="match status" value="2"/>
</dbReference>
<proteinExistence type="predicted"/>
<dbReference type="GO" id="GO:0005829">
    <property type="term" value="C:cytosol"/>
    <property type="evidence" value="ECO:0007669"/>
    <property type="project" value="TreeGrafter"/>
</dbReference>
<dbReference type="CDD" id="cd00051">
    <property type="entry name" value="EFh"/>
    <property type="match status" value="1"/>
</dbReference>
<dbReference type="InterPro" id="IPR011992">
    <property type="entry name" value="EF-hand-dom_pair"/>
</dbReference>
<dbReference type="PROSITE" id="PS00018">
    <property type="entry name" value="EF_HAND_1"/>
    <property type="match status" value="2"/>
</dbReference>
<evidence type="ECO:0000259" key="2">
    <source>
        <dbReference type="PROSITE" id="PS50042"/>
    </source>
</evidence>
<dbReference type="SUPFAM" id="SSF51206">
    <property type="entry name" value="cAMP-binding domain-like"/>
    <property type="match status" value="2"/>
</dbReference>
<dbReference type="InterPro" id="IPR002048">
    <property type="entry name" value="EF_hand_dom"/>
</dbReference>
<dbReference type="InterPro" id="IPR050503">
    <property type="entry name" value="cAMP-dep_PK_reg_su-like"/>
</dbReference>
<dbReference type="PANTHER" id="PTHR11635">
    <property type="entry name" value="CAMP-DEPENDENT PROTEIN KINASE REGULATORY CHAIN"/>
    <property type="match status" value="1"/>
</dbReference>
<name>A0A7S2EJ89_TRICV</name>
<dbReference type="InterPro" id="IPR000595">
    <property type="entry name" value="cNMP-bd_dom"/>
</dbReference>
<dbReference type="PROSITE" id="PS50042">
    <property type="entry name" value="CNMP_BINDING_3"/>
    <property type="match status" value="2"/>
</dbReference>
<dbReference type="GO" id="GO:0005952">
    <property type="term" value="C:cAMP-dependent protein kinase complex"/>
    <property type="evidence" value="ECO:0007669"/>
    <property type="project" value="InterPro"/>
</dbReference>
<sequence>MLQHPWVSGEAAATSKIAGSAAKLERFKDLQTKVEAGIFAVLVNHGNPNSERSEVPAAKLASRKSAGIDNTPASSAAPTHLMKRAFEVFDAEGKGYVSPDDLGRVVSQTTGSEVSSHDGKDMLAAVNDAEEDDMLSEGLSLSDFSKVFVRLKHKHFPRGHVIFRAGEEGDAMYFINSGKVEIQTRKGQLVAILRHGDFFGEGSLMDEQNRRFTTAKCSTPVDVIKIKREDFDRYVASSTAAKQQLRRKWNARNLTYAKNLIRLQTNVRERTFKKDEVVYAEGDEGNSMFFVDEKEEGQKLEVMHKNVVVHEYYAGESFGESSLLFKRPRSSTVVCASENCKLHEMLGSDFLSVVESSPETAAALRDMCRKRLFKKAVKNYSMGMMGRGLTNEDIVAAFHEADKNKDGRLSHDEIRDFMHHTDPTIPDQEIKALVKFIDVDEDGYCGLDEFKRLFRQFEHDD</sequence>
<dbReference type="CDD" id="cd00038">
    <property type="entry name" value="CAP_ED"/>
    <property type="match status" value="2"/>
</dbReference>
<dbReference type="Pfam" id="PF13499">
    <property type="entry name" value="EF-hand_7"/>
    <property type="match status" value="1"/>
</dbReference>
<dbReference type="InterPro" id="IPR018490">
    <property type="entry name" value="cNMP-bd_dom_sf"/>
</dbReference>
<dbReference type="SUPFAM" id="SSF47473">
    <property type="entry name" value="EF-hand"/>
    <property type="match status" value="1"/>
</dbReference>